<dbReference type="Proteomes" id="UP001605036">
    <property type="component" value="Unassembled WGS sequence"/>
</dbReference>
<evidence type="ECO:0000313" key="3">
    <source>
        <dbReference type="Proteomes" id="UP001605036"/>
    </source>
</evidence>
<accession>A0ABD1ZQ70</accession>
<gene>
    <name evidence="2" type="ORF">R1flu_020502</name>
</gene>
<evidence type="ECO:0000256" key="1">
    <source>
        <dbReference type="SAM" id="MobiDB-lite"/>
    </source>
</evidence>
<feature type="compositionally biased region" description="Polar residues" evidence="1">
    <location>
        <begin position="341"/>
        <end position="351"/>
    </location>
</feature>
<protein>
    <submittedName>
        <fullName evidence="2">Uncharacterized protein</fullName>
    </submittedName>
</protein>
<feature type="region of interest" description="Disordered" evidence="1">
    <location>
        <begin position="298"/>
        <end position="393"/>
    </location>
</feature>
<dbReference type="AlphaFoldDB" id="A0ABD1ZQ70"/>
<organism evidence="2 3">
    <name type="scientific">Riccia fluitans</name>
    <dbReference type="NCBI Taxonomy" id="41844"/>
    <lineage>
        <taxon>Eukaryota</taxon>
        <taxon>Viridiplantae</taxon>
        <taxon>Streptophyta</taxon>
        <taxon>Embryophyta</taxon>
        <taxon>Marchantiophyta</taxon>
        <taxon>Marchantiopsida</taxon>
        <taxon>Marchantiidae</taxon>
        <taxon>Marchantiales</taxon>
        <taxon>Ricciaceae</taxon>
        <taxon>Riccia</taxon>
    </lineage>
</organism>
<proteinExistence type="predicted"/>
<feature type="compositionally biased region" description="Low complexity" evidence="1">
    <location>
        <begin position="311"/>
        <end position="321"/>
    </location>
</feature>
<evidence type="ECO:0000313" key="2">
    <source>
        <dbReference type="EMBL" id="KAL2652374.1"/>
    </source>
</evidence>
<dbReference type="Pfam" id="PF01190">
    <property type="entry name" value="Pollen_Ole_e_1"/>
    <property type="match status" value="1"/>
</dbReference>
<keyword evidence="3" id="KW-1185">Reference proteome</keyword>
<name>A0ABD1ZQ70_9MARC</name>
<sequence>MDWLLLKEGLRYSGASKFFSFLFTQLLLLNNFERAAAAVAPLEAANGIAYQNEHVSRVLSSSRRWSDLSAGRGSAPTVSVSGRILCTSCVSVSTPLMDVEVSLLCPHPPPGGGGELSGKEEKMLLVSSALTSKSGFFQLTVNASYAQVMKRCAVIISKSSFSNCDIPPPNPPGLLVPISSTSGSDSGASSEPHVVQLYSLGSISFRPAESCSVHAIKAAAAAPALGKRRPRTLLQNGEDPLRLEQGTEKQDHHQWGNNNKDNKRTAVLASDDNEAAVVMGMGHHDRHQLLQSRILLSHHHHRHHHDKIKESSSVPSSPEKPLQNGLHAPGTPSFVVKSLMTPHSHQPTVTTEGHHHSHGGGPPNVSTDRRRRSRGGPSGADYSHDSEANNNCP</sequence>
<dbReference type="EMBL" id="JBHFFA010000001">
    <property type="protein sequence ID" value="KAL2652374.1"/>
    <property type="molecule type" value="Genomic_DNA"/>
</dbReference>
<comment type="caution">
    <text evidence="2">The sequence shown here is derived from an EMBL/GenBank/DDBJ whole genome shotgun (WGS) entry which is preliminary data.</text>
</comment>
<reference evidence="2 3" key="1">
    <citation type="submission" date="2024-09" db="EMBL/GenBank/DDBJ databases">
        <title>Chromosome-scale assembly of Riccia fluitans.</title>
        <authorList>
            <person name="Paukszto L."/>
            <person name="Sawicki J."/>
            <person name="Karawczyk K."/>
            <person name="Piernik-Szablinska J."/>
            <person name="Szczecinska M."/>
            <person name="Mazdziarz M."/>
        </authorList>
    </citation>
    <scope>NUCLEOTIDE SEQUENCE [LARGE SCALE GENOMIC DNA]</scope>
    <source>
        <strain evidence="2">Rf_01</strain>
        <tissue evidence="2">Aerial parts of the thallus</tissue>
    </source>
</reference>